<protein>
    <recommendedName>
        <fullName evidence="3">RNase H type-1 domain-containing protein</fullName>
    </recommendedName>
</protein>
<organism evidence="1 2">
    <name type="scientific">Lithospermum erythrorhizon</name>
    <name type="common">Purple gromwell</name>
    <name type="synonym">Lithospermum officinale var. erythrorhizon</name>
    <dbReference type="NCBI Taxonomy" id="34254"/>
    <lineage>
        <taxon>Eukaryota</taxon>
        <taxon>Viridiplantae</taxon>
        <taxon>Streptophyta</taxon>
        <taxon>Embryophyta</taxon>
        <taxon>Tracheophyta</taxon>
        <taxon>Spermatophyta</taxon>
        <taxon>Magnoliopsida</taxon>
        <taxon>eudicotyledons</taxon>
        <taxon>Gunneridae</taxon>
        <taxon>Pentapetalae</taxon>
        <taxon>asterids</taxon>
        <taxon>lamiids</taxon>
        <taxon>Boraginales</taxon>
        <taxon>Boraginaceae</taxon>
        <taxon>Boraginoideae</taxon>
        <taxon>Lithospermeae</taxon>
        <taxon>Lithospermum</taxon>
    </lineage>
</organism>
<proteinExistence type="predicted"/>
<keyword evidence="2" id="KW-1185">Reference proteome</keyword>
<dbReference type="InterPro" id="IPR012337">
    <property type="entry name" value="RNaseH-like_sf"/>
</dbReference>
<evidence type="ECO:0000313" key="1">
    <source>
        <dbReference type="EMBL" id="GAA0159141.1"/>
    </source>
</evidence>
<evidence type="ECO:0008006" key="3">
    <source>
        <dbReference type="Google" id="ProtNLM"/>
    </source>
</evidence>
<dbReference type="Gene3D" id="3.30.420.10">
    <property type="entry name" value="Ribonuclease H-like superfamily/Ribonuclease H"/>
    <property type="match status" value="1"/>
</dbReference>
<name>A0AAV3Q858_LITER</name>
<dbReference type="Proteomes" id="UP001454036">
    <property type="component" value="Unassembled WGS sequence"/>
</dbReference>
<dbReference type="InterPro" id="IPR036397">
    <property type="entry name" value="RNaseH_sf"/>
</dbReference>
<dbReference type="SUPFAM" id="SSF53098">
    <property type="entry name" value="Ribonuclease H-like"/>
    <property type="match status" value="1"/>
</dbReference>
<dbReference type="PANTHER" id="PTHR48475">
    <property type="entry name" value="RIBONUCLEASE H"/>
    <property type="match status" value="1"/>
</dbReference>
<comment type="caution">
    <text evidence="1">The sequence shown here is derived from an EMBL/GenBank/DDBJ whole genome shotgun (WGS) entry which is preliminary data.</text>
</comment>
<dbReference type="PANTHER" id="PTHR48475:SF1">
    <property type="entry name" value="RNASE H TYPE-1 DOMAIN-CONTAINING PROTEIN"/>
    <property type="match status" value="1"/>
</dbReference>
<evidence type="ECO:0000313" key="2">
    <source>
        <dbReference type="Proteomes" id="UP001454036"/>
    </source>
</evidence>
<dbReference type="AlphaFoldDB" id="A0AAV3Q858"/>
<dbReference type="GO" id="GO:0003676">
    <property type="term" value="F:nucleic acid binding"/>
    <property type="evidence" value="ECO:0007669"/>
    <property type="project" value="InterPro"/>
</dbReference>
<accession>A0AAV3Q858</accession>
<dbReference type="EMBL" id="BAABME010003531">
    <property type="protein sequence ID" value="GAA0159141.1"/>
    <property type="molecule type" value="Genomic_DNA"/>
</dbReference>
<reference evidence="1 2" key="1">
    <citation type="submission" date="2024-01" db="EMBL/GenBank/DDBJ databases">
        <title>The complete chloroplast genome sequence of Lithospermum erythrorhizon: insights into the phylogenetic relationship among Boraginaceae species and the maternal lineages of purple gromwells.</title>
        <authorList>
            <person name="Okada T."/>
            <person name="Watanabe K."/>
        </authorList>
    </citation>
    <scope>NUCLEOTIDE SEQUENCE [LARGE SCALE GENOMIC DNA]</scope>
</reference>
<sequence length="144" mass="16195">MYFDGAARQEGAGAGVVFITAQQDMLPYSFTLSQRCSNNVAEYQALILGLESISKVSIKHVPRKMNKQVDALAGLASSIAYPRKEVSILLCEKWVIPPIFEPQEYETKDEEEAMATTVVDGIPDDWRLPFVDYFQYGRLPDDLK</sequence>
<gene>
    <name evidence="1" type="ORF">LIER_15991</name>
</gene>